<protein>
    <submittedName>
        <fullName evidence="17">TonB-dependent receptor</fullName>
    </submittedName>
</protein>
<keyword evidence="5 12" id="KW-0812">Transmembrane</keyword>
<evidence type="ECO:0000256" key="9">
    <source>
        <dbReference type="ARBA" id="ARBA00023077"/>
    </source>
</evidence>
<dbReference type="SUPFAM" id="SSF56935">
    <property type="entry name" value="Porins"/>
    <property type="match status" value="1"/>
</dbReference>
<evidence type="ECO:0000256" key="1">
    <source>
        <dbReference type="ARBA" id="ARBA00004571"/>
    </source>
</evidence>
<evidence type="ECO:0000313" key="18">
    <source>
        <dbReference type="Proteomes" id="UP000595095"/>
    </source>
</evidence>
<feature type="signal peptide" evidence="14">
    <location>
        <begin position="1"/>
        <end position="27"/>
    </location>
</feature>
<evidence type="ECO:0000256" key="6">
    <source>
        <dbReference type="ARBA" id="ARBA00022729"/>
    </source>
</evidence>
<dbReference type="GO" id="GO:0009279">
    <property type="term" value="C:cell outer membrane"/>
    <property type="evidence" value="ECO:0007669"/>
    <property type="project" value="UniProtKB-SubCell"/>
</dbReference>
<name>A0A7S9HBW0_9ALTE</name>
<organism evidence="17 18">
    <name type="scientific">Salinimonas marina</name>
    <dbReference type="NCBI Taxonomy" id="2785918"/>
    <lineage>
        <taxon>Bacteria</taxon>
        <taxon>Pseudomonadati</taxon>
        <taxon>Pseudomonadota</taxon>
        <taxon>Gammaproteobacteria</taxon>
        <taxon>Alteromonadales</taxon>
        <taxon>Alteromonadaceae</taxon>
        <taxon>Alteromonas/Salinimonas group</taxon>
        <taxon>Salinimonas</taxon>
    </lineage>
</organism>
<feature type="chain" id="PRO_5032330098" evidence="14">
    <location>
        <begin position="28"/>
        <end position="782"/>
    </location>
</feature>
<feature type="domain" description="TonB-dependent receptor plug" evidence="16">
    <location>
        <begin position="63"/>
        <end position="161"/>
    </location>
</feature>
<comment type="similarity">
    <text evidence="12 13">Belongs to the TonB-dependent receptor family.</text>
</comment>
<evidence type="ECO:0000256" key="13">
    <source>
        <dbReference type="RuleBase" id="RU003357"/>
    </source>
</evidence>
<dbReference type="RefSeq" id="WP_195809599.1">
    <property type="nucleotide sequence ID" value="NZ_CP064795.1"/>
</dbReference>
<keyword evidence="7" id="KW-0408">Iron</keyword>
<dbReference type="PANTHER" id="PTHR32552:SF68">
    <property type="entry name" value="FERRICHROME OUTER MEMBRANE TRANSPORTER_PHAGE RECEPTOR"/>
    <property type="match status" value="1"/>
</dbReference>
<dbReference type="InterPro" id="IPR037066">
    <property type="entry name" value="Plug_dom_sf"/>
</dbReference>
<comment type="subcellular location">
    <subcellularLocation>
        <location evidence="1 12">Cell outer membrane</location>
        <topology evidence="1 12">Multi-pass membrane protein</topology>
    </subcellularLocation>
</comment>
<keyword evidence="8" id="KW-0406">Ion transport</keyword>
<keyword evidence="10 12" id="KW-0472">Membrane</keyword>
<dbReference type="KEGG" id="smaa:IT774_09630"/>
<dbReference type="Gene3D" id="2.40.170.20">
    <property type="entry name" value="TonB-dependent receptor, beta-barrel domain"/>
    <property type="match status" value="1"/>
</dbReference>
<keyword evidence="3 12" id="KW-1134">Transmembrane beta strand</keyword>
<evidence type="ECO:0000256" key="8">
    <source>
        <dbReference type="ARBA" id="ARBA00023065"/>
    </source>
</evidence>
<dbReference type="GO" id="GO:0015344">
    <property type="term" value="F:siderophore uptake transmembrane transporter activity"/>
    <property type="evidence" value="ECO:0007669"/>
    <property type="project" value="TreeGrafter"/>
</dbReference>
<evidence type="ECO:0000256" key="3">
    <source>
        <dbReference type="ARBA" id="ARBA00022452"/>
    </source>
</evidence>
<evidence type="ECO:0000313" key="17">
    <source>
        <dbReference type="EMBL" id="QPG04505.1"/>
    </source>
</evidence>
<dbReference type="InterPro" id="IPR000531">
    <property type="entry name" value="Beta-barrel_TonB"/>
</dbReference>
<dbReference type="PROSITE" id="PS52016">
    <property type="entry name" value="TONB_DEPENDENT_REC_3"/>
    <property type="match status" value="1"/>
</dbReference>
<evidence type="ECO:0000256" key="11">
    <source>
        <dbReference type="ARBA" id="ARBA00023237"/>
    </source>
</evidence>
<dbReference type="PANTHER" id="PTHR32552">
    <property type="entry name" value="FERRICHROME IRON RECEPTOR-RELATED"/>
    <property type="match status" value="1"/>
</dbReference>
<keyword evidence="18" id="KW-1185">Reference proteome</keyword>
<keyword evidence="2 12" id="KW-0813">Transport</keyword>
<dbReference type="InterPro" id="IPR039426">
    <property type="entry name" value="TonB-dep_rcpt-like"/>
</dbReference>
<dbReference type="InterPro" id="IPR036942">
    <property type="entry name" value="Beta-barrel_TonB_sf"/>
</dbReference>
<proteinExistence type="inferred from homology"/>
<dbReference type="AlphaFoldDB" id="A0A7S9HBW0"/>
<keyword evidence="17" id="KW-0675">Receptor</keyword>
<reference evidence="17 18" key="1">
    <citation type="submission" date="2020-11" db="EMBL/GenBank/DDBJ databases">
        <title>Complete genome sequence for Salinimonas sp. strain G2-b.</title>
        <authorList>
            <person name="Park S.-J."/>
        </authorList>
    </citation>
    <scope>NUCLEOTIDE SEQUENCE [LARGE SCALE GENOMIC DNA]</scope>
    <source>
        <strain evidence="17 18">G2-b</strain>
    </source>
</reference>
<gene>
    <name evidence="17" type="ORF">IT774_09630</name>
</gene>
<evidence type="ECO:0000256" key="12">
    <source>
        <dbReference type="PROSITE-ProRule" id="PRU01360"/>
    </source>
</evidence>
<dbReference type="InterPro" id="IPR012910">
    <property type="entry name" value="Plug_dom"/>
</dbReference>
<evidence type="ECO:0000259" key="15">
    <source>
        <dbReference type="Pfam" id="PF00593"/>
    </source>
</evidence>
<sequence length="782" mass="85771">MSNVIGRWDYFHLAIISALGATAMAHAQSDIEVIQITGNQDEQISLNPGAGKAGNLFGKDMAVSDIPRAMTSLSDEALTRYNIASLHDIARVAPNTYASSGFGTPSLPSMRGQLGELFQDGIRRQAGNNGFGLPFSFNSVAQMDIVKGPPMVLLGSTQRNGGFVNIQSKTADLNHNRGLAQISAGRWDRYTASVDYSYVLNPGTTALRMSTQWIDANSFYQNASEQSENVFVTLRHRFNPATLWDVSVEYFDARYPDIAGINRPTQALIDDNLYITGQGRQPGGNTIPGPGAIVSPEGQQRIDRSNVLTHPDDINSANTTIVRSRMESALSPYLQLRNISYYQHLEREEIATNSFVEIIDGAHTVQNRLELDIELNQQQTTTVGLDLRYNDVLGYSQFTTEADNPIDLTGPLSARLIPLSLAQQQRLVALREGVLVSPGAQYDINNDGQGDFNLSDTTDSTTWQTGLAVQQQSDWSSRFSTIVGVRADYYDVSAKDALPPAGVAPASDNFNTWLYSAQLNATYAITPSLNVYAAYSNNDATSNSMAGGTVLGADNQISEANFNTQNTLYEAGLKYAPDEALYAELAIFEQTRSLRNRDGSNTGIRTNGFELQAFYQGPDYWLNASYSYLDAQYDDSAAFQGTGQVADVFDNSAPELIRGTGVGSPSFTAFAPSDSKVQGVVPQLFAINGGWHITPAVELGSSFTYTKAFPLDFLQTVFIRDQIRWDLNASYQLSQNLQFRFDVVNVTDEDNWQPVFEGGFFGADLVMPELPRHAKVTMRYAF</sequence>
<keyword evidence="11 12" id="KW-0998">Cell outer membrane</keyword>
<feature type="domain" description="TonB-dependent receptor-like beta-barrel" evidence="15">
    <location>
        <begin position="183"/>
        <end position="746"/>
    </location>
</feature>
<evidence type="ECO:0000256" key="7">
    <source>
        <dbReference type="ARBA" id="ARBA00023004"/>
    </source>
</evidence>
<dbReference type="Pfam" id="PF07715">
    <property type="entry name" value="Plug"/>
    <property type="match status" value="1"/>
</dbReference>
<keyword evidence="6 14" id="KW-0732">Signal</keyword>
<evidence type="ECO:0000256" key="4">
    <source>
        <dbReference type="ARBA" id="ARBA00022496"/>
    </source>
</evidence>
<evidence type="ECO:0000256" key="5">
    <source>
        <dbReference type="ARBA" id="ARBA00022692"/>
    </source>
</evidence>
<evidence type="ECO:0000256" key="14">
    <source>
        <dbReference type="SAM" id="SignalP"/>
    </source>
</evidence>
<dbReference type="EMBL" id="CP064795">
    <property type="protein sequence ID" value="QPG04505.1"/>
    <property type="molecule type" value="Genomic_DNA"/>
</dbReference>
<dbReference type="Pfam" id="PF00593">
    <property type="entry name" value="TonB_dep_Rec_b-barrel"/>
    <property type="match status" value="1"/>
</dbReference>
<evidence type="ECO:0000256" key="2">
    <source>
        <dbReference type="ARBA" id="ARBA00022448"/>
    </source>
</evidence>
<dbReference type="Proteomes" id="UP000595095">
    <property type="component" value="Chromosome"/>
</dbReference>
<evidence type="ECO:0000256" key="10">
    <source>
        <dbReference type="ARBA" id="ARBA00023136"/>
    </source>
</evidence>
<accession>A0A7S9HBW0</accession>
<evidence type="ECO:0000259" key="16">
    <source>
        <dbReference type="Pfam" id="PF07715"/>
    </source>
</evidence>
<dbReference type="Gene3D" id="2.170.130.10">
    <property type="entry name" value="TonB-dependent receptor, plug domain"/>
    <property type="match status" value="1"/>
</dbReference>
<keyword evidence="4" id="KW-0410">Iron transport</keyword>
<keyword evidence="9 13" id="KW-0798">TonB box</keyword>